<evidence type="ECO:0000313" key="2">
    <source>
        <dbReference type="Ensembl" id="ENSMMDP00005002303.1"/>
    </source>
</evidence>
<reference evidence="2" key="3">
    <citation type="submission" date="2025-09" db="UniProtKB">
        <authorList>
            <consortium name="Ensembl"/>
        </authorList>
    </citation>
    <scope>IDENTIFICATION</scope>
</reference>
<proteinExistence type="predicted"/>
<name>A0A667WL08_9TELE</name>
<dbReference type="Ensembl" id="ENSMMDT00005002341.1">
    <property type="protein sequence ID" value="ENSMMDP00005002303.1"/>
    <property type="gene ID" value="ENSMMDG00005001278.1"/>
</dbReference>
<dbReference type="AlphaFoldDB" id="A0A667WL08"/>
<feature type="compositionally biased region" description="Basic and acidic residues" evidence="1">
    <location>
        <begin position="68"/>
        <end position="88"/>
    </location>
</feature>
<organism evidence="2 3">
    <name type="scientific">Myripristis murdjan</name>
    <name type="common">pinecone soldierfish</name>
    <dbReference type="NCBI Taxonomy" id="586833"/>
    <lineage>
        <taxon>Eukaryota</taxon>
        <taxon>Metazoa</taxon>
        <taxon>Chordata</taxon>
        <taxon>Craniata</taxon>
        <taxon>Vertebrata</taxon>
        <taxon>Euteleostomi</taxon>
        <taxon>Actinopterygii</taxon>
        <taxon>Neopterygii</taxon>
        <taxon>Teleostei</taxon>
        <taxon>Neoteleostei</taxon>
        <taxon>Acanthomorphata</taxon>
        <taxon>Holocentriformes</taxon>
        <taxon>Holocentridae</taxon>
        <taxon>Myripristis</taxon>
    </lineage>
</organism>
<feature type="region of interest" description="Disordered" evidence="1">
    <location>
        <begin position="30"/>
        <end position="112"/>
    </location>
</feature>
<sequence length="112" mass="12679">QGSLIQCRWLRHPCLSASSHSQNAVYHSPYHALVNPNPPNQVQHYAPHSTGSVLKDTLADGQQQPGASKDKYEPQRYYGHNEKYEMKENYPPYKGAEPGRKGSKQSTMKQNK</sequence>
<evidence type="ECO:0000313" key="3">
    <source>
        <dbReference type="Proteomes" id="UP000472263"/>
    </source>
</evidence>
<reference evidence="2" key="1">
    <citation type="submission" date="2019-06" db="EMBL/GenBank/DDBJ databases">
        <authorList>
            <consortium name="Wellcome Sanger Institute Data Sharing"/>
        </authorList>
    </citation>
    <scope>NUCLEOTIDE SEQUENCE [LARGE SCALE GENOMIC DNA]</scope>
</reference>
<reference evidence="2" key="2">
    <citation type="submission" date="2025-08" db="UniProtKB">
        <authorList>
            <consortium name="Ensembl"/>
        </authorList>
    </citation>
    <scope>IDENTIFICATION</scope>
</reference>
<evidence type="ECO:0000256" key="1">
    <source>
        <dbReference type="SAM" id="MobiDB-lite"/>
    </source>
</evidence>
<dbReference type="Proteomes" id="UP000472263">
    <property type="component" value="Chromosome 15"/>
</dbReference>
<accession>A0A667WL08</accession>
<dbReference type="InParanoid" id="A0A667WL08"/>
<keyword evidence="3" id="KW-1185">Reference proteome</keyword>
<protein>
    <submittedName>
        <fullName evidence="2">Uncharacterized protein</fullName>
    </submittedName>
</protein>